<dbReference type="AlphaFoldDB" id="R8W161"/>
<keyword evidence="1" id="KW-0472">Membrane</keyword>
<feature type="transmembrane region" description="Helical" evidence="1">
    <location>
        <begin position="15"/>
        <end position="33"/>
    </location>
</feature>
<evidence type="ECO:0000313" key="3">
    <source>
        <dbReference type="Proteomes" id="UP000013981"/>
    </source>
</evidence>
<dbReference type="RefSeq" id="WP_016147485.1">
    <property type="nucleotide sequence ID" value="NZ_KB976103.1"/>
</dbReference>
<keyword evidence="3" id="KW-1185">Reference proteome</keyword>
<keyword evidence="1" id="KW-1133">Transmembrane helix</keyword>
<proteinExistence type="predicted"/>
<keyword evidence="1" id="KW-0812">Transmembrane</keyword>
<dbReference type="EMBL" id="AQOB01000004">
    <property type="protein sequence ID" value="EOQ38286.1"/>
    <property type="molecule type" value="Genomic_DNA"/>
</dbReference>
<evidence type="ECO:0000256" key="1">
    <source>
        <dbReference type="SAM" id="Phobius"/>
    </source>
</evidence>
<dbReference type="HOGENOM" id="CLU_3230935_0_0_9"/>
<protein>
    <submittedName>
        <fullName evidence="2">Uncharacterized protein</fullName>
    </submittedName>
</protein>
<name>R8W161_9FIRM</name>
<accession>R8W161</accession>
<gene>
    <name evidence="2" type="ORF">HMPREF1526_01316</name>
</gene>
<sequence length="43" mass="5064">MQSQKLNDIERRRRCLIQLIATGSAYYINAMYYKSIALLRLNA</sequence>
<reference evidence="2 3" key="1">
    <citation type="submission" date="2013-01" db="EMBL/GenBank/DDBJ databases">
        <title>The Genome Sequence of Butyricicoccus pullicaecorum 1.2.</title>
        <authorList>
            <consortium name="The Broad Institute Genome Sequencing Platform"/>
            <person name="Earl A."/>
            <person name="Ward D."/>
            <person name="Feldgarden M."/>
            <person name="Gevers D."/>
            <person name="Van Immerseel F."/>
            <person name="Eeckhaut V."/>
            <person name="Walker B."/>
            <person name="Young S.K."/>
            <person name="Zeng Q."/>
            <person name="Gargeya S."/>
            <person name="Fitzgerald M."/>
            <person name="Haas B."/>
            <person name="Abouelleil A."/>
            <person name="Alvarado L."/>
            <person name="Arachchi H.M."/>
            <person name="Berlin A.M."/>
            <person name="Chapman S.B."/>
            <person name="Dewar J."/>
            <person name="Goldberg J."/>
            <person name="Griggs A."/>
            <person name="Gujja S."/>
            <person name="Hansen M."/>
            <person name="Howarth C."/>
            <person name="Imamovic A."/>
            <person name="Larimer J."/>
            <person name="McCowan C."/>
            <person name="Murphy C."/>
            <person name="Neiman D."/>
            <person name="Pearson M."/>
            <person name="Priest M."/>
            <person name="Roberts A."/>
            <person name="Saif S."/>
            <person name="Shea T."/>
            <person name="Sisk P."/>
            <person name="Sykes S."/>
            <person name="Wortman J."/>
            <person name="Nusbaum C."/>
            <person name="Birren B."/>
        </authorList>
    </citation>
    <scope>NUCLEOTIDE SEQUENCE [LARGE SCALE GENOMIC DNA]</scope>
    <source>
        <strain evidence="2 3">1.2</strain>
    </source>
</reference>
<dbReference type="Proteomes" id="UP000013981">
    <property type="component" value="Unassembled WGS sequence"/>
</dbReference>
<organism evidence="2 3">
    <name type="scientific">Butyricicoccus pullicaecorum 1.2</name>
    <dbReference type="NCBI Taxonomy" id="1203606"/>
    <lineage>
        <taxon>Bacteria</taxon>
        <taxon>Bacillati</taxon>
        <taxon>Bacillota</taxon>
        <taxon>Clostridia</taxon>
        <taxon>Eubacteriales</taxon>
        <taxon>Butyricicoccaceae</taxon>
        <taxon>Butyricicoccus</taxon>
    </lineage>
</organism>
<dbReference type="PATRIC" id="fig|1203606.4.peg.1280"/>
<comment type="caution">
    <text evidence="2">The sequence shown here is derived from an EMBL/GenBank/DDBJ whole genome shotgun (WGS) entry which is preliminary data.</text>
</comment>
<evidence type="ECO:0000313" key="2">
    <source>
        <dbReference type="EMBL" id="EOQ38286.1"/>
    </source>
</evidence>